<name>A0A4W3JN64_CALMI</name>
<sequence length="233" mass="24402">MCVCVCVSISLSVSLSVSQPLSVSLFQPACLSRTLCVSGGAFVLSGDSLPVFLVPNCSGSHSARPSDERIPPSPAHGTTTLALTASELRGVSRGHSLFLSCPSTNTPAGHHLGHAADCASWLRWLAGECRPRQLRDGRIPGARAASGLLSAALSRHYRAHSDLCLWVGPGPSRGLVGSYAHVRGTGSSTAVCHAAHRAAYSGGCVDVYTVAERGWKRVGRRDVHCESEGKYSV</sequence>
<feature type="signal peptide" evidence="1">
    <location>
        <begin position="1"/>
        <end position="18"/>
    </location>
</feature>
<dbReference type="InterPro" id="IPR029055">
    <property type="entry name" value="Ntn_hydrolases_N"/>
</dbReference>
<organism evidence="2 3">
    <name type="scientific">Callorhinchus milii</name>
    <name type="common">Ghost shark</name>
    <dbReference type="NCBI Taxonomy" id="7868"/>
    <lineage>
        <taxon>Eukaryota</taxon>
        <taxon>Metazoa</taxon>
        <taxon>Chordata</taxon>
        <taxon>Craniata</taxon>
        <taxon>Vertebrata</taxon>
        <taxon>Chondrichthyes</taxon>
        <taxon>Holocephali</taxon>
        <taxon>Chimaeriformes</taxon>
        <taxon>Callorhinchidae</taxon>
        <taxon>Callorhinchus</taxon>
    </lineage>
</organism>
<feature type="chain" id="PRO_5021383036" evidence="1">
    <location>
        <begin position="19"/>
        <end position="233"/>
    </location>
</feature>
<evidence type="ECO:0000256" key="1">
    <source>
        <dbReference type="SAM" id="SignalP"/>
    </source>
</evidence>
<reference evidence="3" key="3">
    <citation type="journal article" date="2014" name="Nature">
        <title>Elephant shark genome provides unique insights into gnathostome evolution.</title>
        <authorList>
            <consortium name="International Elephant Shark Genome Sequencing Consortium"/>
            <person name="Venkatesh B."/>
            <person name="Lee A.P."/>
            <person name="Ravi V."/>
            <person name="Maurya A.K."/>
            <person name="Lian M.M."/>
            <person name="Swann J.B."/>
            <person name="Ohta Y."/>
            <person name="Flajnik M.F."/>
            <person name="Sutoh Y."/>
            <person name="Kasahara M."/>
            <person name="Hoon S."/>
            <person name="Gangu V."/>
            <person name="Roy S.W."/>
            <person name="Irimia M."/>
            <person name="Korzh V."/>
            <person name="Kondrychyn I."/>
            <person name="Lim Z.W."/>
            <person name="Tay B.H."/>
            <person name="Tohari S."/>
            <person name="Kong K.W."/>
            <person name="Ho S."/>
            <person name="Lorente-Galdos B."/>
            <person name="Quilez J."/>
            <person name="Marques-Bonet T."/>
            <person name="Raney B.J."/>
            <person name="Ingham P.W."/>
            <person name="Tay A."/>
            <person name="Hillier L.W."/>
            <person name="Minx P."/>
            <person name="Boehm T."/>
            <person name="Wilson R.K."/>
            <person name="Brenner S."/>
            <person name="Warren W.C."/>
        </authorList>
    </citation>
    <scope>NUCLEOTIDE SEQUENCE [LARGE SCALE GENOMIC DNA]</scope>
</reference>
<dbReference type="GeneTree" id="ENSGT00970000197352"/>
<proteinExistence type="predicted"/>
<keyword evidence="1" id="KW-0732">Signal</keyword>
<reference evidence="3" key="2">
    <citation type="journal article" date="2007" name="PLoS Biol.">
        <title>Survey sequencing and comparative analysis of the elephant shark (Callorhinchus milii) genome.</title>
        <authorList>
            <person name="Venkatesh B."/>
            <person name="Kirkness E.F."/>
            <person name="Loh Y.H."/>
            <person name="Halpern A.L."/>
            <person name="Lee A.P."/>
            <person name="Johnson J."/>
            <person name="Dandona N."/>
            <person name="Viswanathan L.D."/>
            <person name="Tay A."/>
            <person name="Venter J.C."/>
            <person name="Strausberg R.L."/>
            <person name="Brenner S."/>
        </authorList>
    </citation>
    <scope>NUCLEOTIDE SEQUENCE [LARGE SCALE GENOMIC DNA]</scope>
</reference>
<accession>A0A4W3JN64</accession>
<reference evidence="3" key="1">
    <citation type="journal article" date="2006" name="Science">
        <title>Ancient noncoding elements conserved in the human genome.</title>
        <authorList>
            <person name="Venkatesh B."/>
            <person name="Kirkness E.F."/>
            <person name="Loh Y.H."/>
            <person name="Halpern A.L."/>
            <person name="Lee A.P."/>
            <person name="Johnson J."/>
            <person name="Dandona N."/>
            <person name="Viswanathan L.D."/>
            <person name="Tay A."/>
            <person name="Venter J.C."/>
            <person name="Strausberg R.L."/>
            <person name="Brenner S."/>
        </authorList>
    </citation>
    <scope>NUCLEOTIDE SEQUENCE [LARGE SCALE GENOMIC DNA]</scope>
</reference>
<reference evidence="2" key="5">
    <citation type="submission" date="2025-09" db="UniProtKB">
        <authorList>
            <consortium name="Ensembl"/>
        </authorList>
    </citation>
    <scope>IDENTIFICATION</scope>
</reference>
<keyword evidence="3" id="KW-1185">Reference proteome</keyword>
<evidence type="ECO:0000313" key="3">
    <source>
        <dbReference type="Proteomes" id="UP000314986"/>
    </source>
</evidence>
<dbReference type="Ensembl" id="ENSCMIT00000034016.1">
    <property type="protein sequence ID" value="ENSCMIP00000033510.1"/>
    <property type="gene ID" value="ENSCMIG00000014292.1"/>
</dbReference>
<dbReference type="SUPFAM" id="SSF56235">
    <property type="entry name" value="N-terminal nucleophile aminohydrolases (Ntn hydrolases)"/>
    <property type="match status" value="1"/>
</dbReference>
<protein>
    <submittedName>
        <fullName evidence="2">Uncharacterized protein</fullName>
    </submittedName>
</protein>
<evidence type="ECO:0000313" key="2">
    <source>
        <dbReference type="Ensembl" id="ENSCMIP00000033510.1"/>
    </source>
</evidence>
<dbReference type="AlphaFoldDB" id="A0A4W3JN64"/>
<reference evidence="2" key="4">
    <citation type="submission" date="2025-08" db="UniProtKB">
        <authorList>
            <consortium name="Ensembl"/>
        </authorList>
    </citation>
    <scope>IDENTIFICATION</scope>
</reference>
<dbReference type="Proteomes" id="UP000314986">
    <property type="component" value="Unassembled WGS sequence"/>
</dbReference>